<accession>C1BR24</accession>
<evidence type="ECO:0000256" key="2">
    <source>
        <dbReference type="ARBA" id="ARBA00022490"/>
    </source>
</evidence>
<evidence type="ECO:0000313" key="11">
    <source>
        <dbReference type="EMBL" id="ACO11477.1"/>
    </source>
</evidence>
<evidence type="ECO:0000256" key="9">
    <source>
        <dbReference type="SAM" id="MobiDB-lite"/>
    </source>
</evidence>
<evidence type="ECO:0000256" key="7">
    <source>
        <dbReference type="ARBA" id="ARBA00022884"/>
    </source>
</evidence>
<evidence type="ECO:0000256" key="6">
    <source>
        <dbReference type="ARBA" id="ARBA00022845"/>
    </source>
</evidence>
<dbReference type="Pfam" id="PF05741">
    <property type="entry name" value="zf-nanos"/>
    <property type="match status" value="1"/>
</dbReference>
<keyword evidence="5" id="KW-0862">Zinc</keyword>
<feature type="compositionally biased region" description="Low complexity" evidence="9">
    <location>
        <begin position="45"/>
        <end position="59"/>
    </location>
</feature>
<keyword evidence="4 8" id="KW-0863">Zinc-finger</keyword>
<keyword evidence="3" id="KW-0479">Metal-binding</keyword>
<dbReference type="InterPro" id="IPR008705">
    <property type="entry name" value="Nanos/Xcar2"/>
</dbReference>
<dbReference type="GO" id="GO:0006417">
    <property type="term" value="P:regulation of translation"/>
    <property type="evidence" value="ECO:0007669"/>
    <property type="project" value="UniProtKB-UniRule"/>
</dbReference>
<dbReference type="GO" id="GO:0005737">
    <property type="term" value="C:cytoplasm"/>
    <property type="evidence" value="ECO:0007669"/>
    <property type="project" value="UniProtKB-SubCell"/>
</dbReference>
<evidence type="ECO:0000256" key="4">
    <source>
        <dbReference type="ARBA" id="ARBA00022771"/>
    </source>
</evidence>
<dbReference type="PANTHER" id="PTHR12887">
    <property type="entry name" value="NANOS PROTEIN"/>
    <property type="match status" value="1"/>
</dbReference>
<feature type="region of interest" description="Disordered" evidence="9">
    <location>
        <begin position="127"/>
        <end position="156"/>
    </location>
</feature>
<dbReference type="GO" id="GO:0008270">
    <property type="term" value="F:zinc ion binding"/>
    <property type="evidence" value="ECO:0007669"/>
    <property type="project" value="UniProtKB-KW"/>
</dbReference>
<evidence type="ECO:0000256" key="1">
    <source>
        <dbReference type="ARBA" id="ARBA00004496"/>
    </source>
</evidence>
<dbReference type="InterPro" id="IPR024161">
    <property type="entry name" value="Znf_nanos-typ"/>
</dbReference>
<keyword evidence="6 8" id="KW-0810">Translation regulation</keyword>
<keyword evidence="2" id="KW-0963">Cytoplasm</keyword>
<dbReference type="AlphaFoldDB" id="C1BR24"/>
<name>C1BR24_CALRO</name>
<evidence type="ECO:0000256" key="5">
    <source>
        <dbReference type="ARBA" id="ARBA00022833"/>
    </source>
</evidence>
<dbReference type="PROSITE" id="PS51522">
    <property type="entry name" value="ZF_NANOS"/>
    <property type="match status" value="1"/>
</dbReference>
<evidence type="ECO:0000256" key="3">
    <source>
        <dbReference type="ARBA" id="ARBA00022723"/>
    </source>
</evidence>
<organism evidence="11">
    <name type="scientific">Caligus rogercresseyi</name>
    <name type="common">Sea louse</name>
    <dbReference type="NCBI Taxonomy" id="217165"/>
    <lineage>
        <taxon>Eukaryota</taxon>
        <taxon>Metazoa</taxon>
        <taxon>Ecdysozoa</taxon>
        <taxon>Arthropoda</taxon>
        <taxon>Crustacea</taxon>
        <taxon>Multicrustacea</taxon>
        <taxon>Hexanauplia</taxon>
        <taxon>Copepoda</taxon>
        <taxon>Siphonostomatoida</taxon>
        <taxon>Caligidae</taxon>
        <taxon>Caligus</taxon>
    </lineage>
</organism>
<proteinExistence type="evidence at transcript level"/>
<feature type="region of interest" description="Disordered" evidence="9">
    <location>
        <begin position="43"/>
        <end position="77"/>
    </location>
</feature>
<evidence type="ECO:0000259" key="10">
    <source>
        <dbReference type="PROSITE" id="PS51522"/>
    </source>
</evidence>
<feature type="domain" description="Nanos-type" evidence="10">
    <location>
        <begin position="195"/>
        <end position="250"/>
    </location>
</feature>
<comment type="similarity">
    <text evidence="8">Belongs to the nanos family.</text>
</comment>
<dbReference type="InterPro" id="IPR038129">
    <property type="entry name" value="Nanos_sf"/>
</dbReference>
<evidence type="ECO:0000256" key="8">
    <source>
        <dbReference type="PROSITE-ProRule" id="PRU00855"/>
    </source>
</evidence>
<keyword evidence="7 8" id="KW-0694">RNA-binding</keyword>
<dbReference type="Gene3D" id="4.10.60.30">
    <property type="entry name" value="Nanos, RNA-binding domain"/>
    <property type="match status" value="1"/>
</dbReference>
<comment type="subcellular location">
    <subcellularLocation>
        <location evidence="1">Cytoplasm</location>
    </subcellularLocation>
</comment>
<dbReference type="GO" id="GO:0003723">
    <property type="term" value="F:RNA binding"/>
    <property type="evidence" value="ECO:0007669"/>
    <property type="project" value="UniProtKB-UniRule"/>
</dbReference>
<reference evidence="11" key="1">
    <citation type="submission" date="2009-03" db="EMBL/GenBank/DDBJ databases">
        <title>Caligus rogercresseyi ESTs and full-length cDNAs.</title>
        <authorList>
            <person name="Yasuike M."/>
            <person name="von Schalburg K."/>
            <person name="Cooper G."/>
            <person name="Leong J."/>
            <person name="Jones S.R.M."/>
            <person name="Koop B.F."/>
        </authorList>
    </citation>
    <scope>NUCLEOTIDE SEQUENCE</scope>
    <source>
        <tissue evidence="11">Whole body</tissue>
    </source>
</reference>
<gene>
    <name evidence="11" type="primary">NANO2</name>
</gene>
<sequence length="274" mass="30075">MTTEMDLVTKIFSEPEWDDLEKDLRALDPTLEESLKIFDSLNKRSSGSWSDFSTSSSGSESERLFNRRGSLGGSIPRPYPSLIQGSGLCTKAPEFVPSTYAAAVSKLPGPPSGNFRPRFVVPILKRPPPPQSNKPIPELTANNAPRPPIRMTPSSLKKLSPPEIVLPVFQASFQISAKPPTSSYNAQSFSRNNKTCEYCRSKGESRAAYSSHCLRNPLTGKVICPLLREYMCEVCKSTGDDAHVESKCPLNLIGKDNPTLVRLTLDKNSGKARS</sequence>
<dbReference type="EMBL" id="BT077053">
    <property type="protein sequence ID" value="ACO11477.1"/>
    <property type="molecule type" value="mRNA"/>
</dbReference>
<protein>
    <submittedName>
        <fullName evidence="11">Nanos homolog 2</fullName>
    </submittedName>
</protein>